<proteinExistence type="inferred from homology"/>
<evidence type="ECO:0000313" key="4">
    <source>
        <dbReference type="Proteomes" id="UP000285301"/>
    </source>
</evidence>
<reference evidence="3 4" key="1">
    <citation type="journal article" date="2018" name="Gigascience">
        <title>Genomes of trombidid mites reveal novel predicted allergens and laterally-transferred genes associated with secondary metabolism.</title>
        <authorList>
            <person name="Dong X."/>
            <person name="Chaisiri K."/>
            <person name="Xia D."/>
            <person name="Armstrong S.D."/>
            <person name="Fang Y."/>
            <person name="Donnelly M.J."/>
            <person name="Kadowaki T."/>
            <person name="McGarry J.W."/>
            <person name="Darby A.C."/>
            <person name="Makepeace B.L."/>
        </authorList>
    </citation>
    <scope>NUCLEOTIDE SEQUENCE [LARGE SCALE GENOMIC DNA]</scope>
    <source>
        <strain evidence="3">UoL-WK</strain>
    </source>
</reference>
<dbReference type="Gene3D" id="3.30.530.20">
    <property type="match status" value="1"/>
</dbReference>
<evidence type="ECO:0000313" key="3">
    <source>
        <dbReference type="EMBL" id="RWS13771.1"/>
    </source>
</evidence>
<dbReference type="STRING" id="1965070.A0A443RER3"/>
<dbReference type="PANTHER" id="PTHR13009">
    <property type="entry name" value="HEAT SHOCK PROTEIN 90 HSP90 CO-CHAPERONE AHA-1"/>
    <property type="match status" value="1"/>
</dbReference>
<name>A0A443RER3_9ACAR</name>
<dbReference type="GO" id="GO:0005829">
    <property type="term" value="C:cytosol"/>
    <property type="evidence" value="ECO:0007669"/>
    <property type="project" value="TreeGrafter"/>
</dbReference>
<dbReference type="InterPro" id="IPR013538">
    <property type="entry name" value="ASHA1/2-like_C"/>
</dbReference>
<dbReference type="OrthoDB" id="567237at2759"/>
<gene>
    <name evidence="3" type="ORF">B4U79_05915</name>
</gene>
<dbReference type="SUPFAM" id="SSF103111">
    <property type="entry name" value="Activator of Hsp90 ATPase, Aha1"/>
    <property type="match status" value="1"/>
</dbReference>
<dbReference type="GO" id="GO:0006457">
    <property type="term" value="P:protein folding"/>
    <property type="evidence" value="ECO:0007669"/>
    <property type="project" value="TreeGrafter"/>
</dbReference>
<dbReference type="PANTHER" id="PTHR13009:SF22">
    <property type="entry name" value="LD43819P"/>
    <property type="match status" value="1"/>
</dbReference>
<dbReference type="InterPro" id="IPR023393">
    <property type="entry name" value="START-like_dom_sf"/>
</dbReference>
<dbReference type="Pfam" id="PF08327">
    <property type="entry name" value="AHSA1"/>
    <property type="match status" value="1"/>
</dbReference>
<organism evidence="3 4">
    <name type="scientific">Dinothrombium tinctorium</name>
    <dbReference type="NCBI Taxonomy" id="1965070"/>
    <lineage>
        <taxon>Eukaryota</taxon>
        <taxon>Metazoa</taxon>
        <taxon>Ecdysozoa</taxon>
        <taxon>Arthropoda</taxon>
        <taxon>Chelicerata</taxon>
        <taxon>Arachnida</taxon>
        <taxon>Acari</taxon>
        <taxon>Acariformes</taxon>
        <taxon>Trombidiformes</taxon>
        <taxon>Prostigmata</taxon>
        <taxon>Anystina</taxon>
        <taxon>Parasitengona</taxon>
        <taxon>Trombidioidea</taxon>
        <taxon>Trombidiidae</taxon>
        <taxon>Dinothrombium</taxon>
    </lineage>
</organism>
<dbReference type="AlphaFoldDB" id="A0A443RER3"/>
<dbReference type="InterPro" id="IPR015310">
    <property type="entry name" value="AHSA1-like_N"/>
</dbReference>
<keyword evidence="4" id="KW-1185">Reference proteome</keyword>
<protein>
    <submittedName>
        <fullName evidence="3">Activator of 90 kDa heat shock protein ATPase 1-like protein</fullName>
    </submittedName>
</protein>
<dbReference type="Gene3D" id="3.15.10.20">
    <property type="entry name" value="Activator of Hsp90 ATPase Aha1, N-terminal domain"/>
    <property type="match status" value="1"/>
</dbReference>
<keyword evidence="3" id="KW-0346">Stress response</keyword>
<dbReference type="GO" id="GO:0001671">
    <property type="term" value="F:ATPase activator activity"/>
    <property type="evidence" value="ECO:0007669"/>
    <property type="project" value="InterPro"/>
</dbReference>
<dbReference type="EMBL" id="NCKU01000886">
    <property type="protein sequence ID" value="RWS13771.1"/>
    <property type="molecule type" value="Genomic_DNA"/>
</dbReference>
<sequence length="347" mass="39603">MAKWGEGDPRWIVEERPDAVNVNNWHWTEKNASRWSKDKLKELLGKLKIDEPGIGVLEITDITSIEGEAVANNRKGKLIFFYEWNIKADWKGLLNGKSEDLAVKGSIEIPNLSEENDASEIDVNVSLRTGEGSIDGDVFKEIMRNKGTQLIREQMATYIRLLREDFAKDLILPTKGSTANQPKSESNRVILNKSDCNGTVASALKPVKTDQKIEMRSLELSEKMKCRADEFYRVLTTPELVTAFCQGPIELEPNVGGKFKFFDGNVEGIFLKLEEPKLIMQKWRFKTWPSGHYSTVTINIDEKDDHTLVTIKQTDIPSNDFDRTERGWKNFYIEAIKRTFGFGAMLY</sequence>
<dbReference type="SUPFAM" id="SSF55961">
    <property type="entry name" value="Bet v1-like"/>
    <property type="match status" value="1"/>
</dbReference>
<dbReference type="Pfam" id="PF09229">
    <property type="entry name" value="Aha1_N"/>
    <property type="match status" value="1"/>
</dbReference>
<dbReference type="GO" id="GO:0051087">
    <property type="term" value="F:protein-folding chaperone binding"/>
    <property type="evidence" value="ECO:0007669"/>
    <property type="project" value="InterPro"/>
</dbReference>
<evidence type="ECO:0000259" key="2">
    <source>
        <dbReference type="SMART" id="SM01000"/>
    </source>
</evidence>
<comment type="similarity">
    <text evidence="1">Belongs to the AHA1 family.</text>
</comment>
<feature type="domain" description="Activator of Hsp90 ATPase AHSA1-like N-terminal" evidence="2">
    <location>
        <begin position="29"/>
        <end position="168"/>
    </location>
</feature>
<dbReference type="InterPro" id="IPR036338">
    <property type="entry name" value="Aha1"/>
</dbReference>
<dbReference type="CDD" id="cd08892">
    <property type="entry name" value="SRPBCC_Aha1"/>
    <property type="match status" value="1"/>
</dbReference>
<dbReference type="Proteomes" id="UP000285301">
    <property type="component" value="Unassembled WGS sequence"/>
</dbReference>
<dbReference type="SMART" id="SM01000">
    <property type="entry name" value="Aha1_N"/>
    <property type="match status" value="1"/>
</dbReference>
<comment type="caution">
    <text evidence="3">The sequence shown here is derived from an EMBL/GenBank/DDBJ whole genome shotgun (WGS) entry which is preliminary data.</text>
</comment>
<accession>A0A443RER3</accession>
<evidence type="ECO:0000256" key="1">
    <source>
        <dbReference type="ARBA" id="ARBA00006817"/>
    </source>
</evidence>